<dbReference type="InterPro" id="IPR050825">
    <property type="entry name" value="RBM42_RBP45_47-like"/>
</dbReference>
<dbReference type="InterPro" id="IPR012677">
    <property type="entry name" value="Nucleotide-bd_a/b_plait_sf"/>
</dbReference>
<dbReference type="PROSITE" id="PS50102">
    <property type="entry name" value="RRM"/>
    <property type="match status" value="2"/>
</dbReference>
<dbReference type="GO" id="GO:0005829">
    <property type="term" value="C:cytosol"/>
    <property type="evidence" value="ECO:0007669"/>
    <property type="project" value="TreeGrafter"/>
</dbReference>
<comment type="caution">
    <text evidence="5">The sequence shown here is derived from an EMBL/GenBank/DDBJ whole genome shotgun (WGS) entry which is preliminary data.</text>
</comment>
<dbReference type="InterPro" id="IPR035979">
    <property type="entry name" value="RBD_domain_sf"/>
</dbReference>
<dbReference type="EMBL" id="JACGCM010002284">
    <property type="protein sequence ID" value="KAF6141975.1"/>
    <property type="molecule type" value="Genomic_DNA"/>
</dbReference>
<dbReference type="PANTHER" id="PTHR47640">
    <property type="entry name" value="TRNA SELENOCYSTEINE 1-ASSOCIATED PROTEIN 1-RELATED-RELATED"/>
    <property type="match status" value="1"/>
</dbReference>
<dbReference type="OrthoDB" id="446113at2759"/>
<evidence type="ECO:0000256" key="1">
    <source>
        <dbReference type="ARBA" id="ARBA00022737"/>
    </source>
</evidence>
<dbReference type="GO" id="GO:0003729">
    <property type="term" value="F:mRNA binding"/>
    <property type="evidence" value="ECO:0007669"/>
    <property type="project" value="InterPro"/>
</dbReference>
<feature type="domain" description="RRM" evidence="4">
    <location>
        <begin position="54"/>
        <end position="132"/>
    </location>
</feature>
<keyword evidence="1" id="KW-0677">Repeat</keyword>
<dbReference type="SUPFAM" id="SSF54928">
    <property type="entry name" value="RNA-binding domain, RBD"/>
    <property type="match status" value="1"/>
</dbReference>
<gene>
    <name evidence="5" type="ORF">GIB67_037943</name>
</gene>
<reference evidence="5 6" key="1">
    <citation type="journal article" date="2020" name="IScience">
        <title>Genome Sequencing of the Endangered Kingdonia uniflora (Circaeasteraceae, Ranunculales) Reveals Potential Mechanisms of Evolutionary Specialization.</title>
        <authorList>
            <person name="Sun Y."/>
            <person name="Deng T."/>
            <person name="Zhang A."/>
            <person name="Moore M.J."/>
            <person name="Landis J.B."/>
            <person name="Lin N."/>
            <person name="Zhang H."/>
            <person name="Zhang X."/>
            <person name="Huang J."/>
            <person name="Zhang X."/>
            <person name="Sun H."/>
            <person name="Wang H."/>
        </authorList>
    </citation>
    <scope>NUCLEOTIDE SEQUENCE [LARGE SCALE GENOMIC DNA]</scope>
    <source>
        <strain evidence="5">TB1705</strain>
        <tissue evidence="5">Leaf</tissue>
    </source>
</reference>
<evidence type="ECO:0000256" key="3">
    <source>
        <dbReference type="PROSITE-ProRule" id="PRU00176"/>
    </source>
</evidence>
<protein>
    <recommendedName>
        <fullName evidence="4">RRM domain-containing protein</fullName>
    </recommendedName>
</protein>
<organism evidence="5 6">
    <name type="scientific">Kingdonia uniflora</name>
    <dbReference type="NCBI Taxonomy" id="39325"/>
    <lineage>
        <taxon>Eukaryota</taxon>
        <taxon>Viridiplantae</taxon>
        <taxon>Streptophyta</taxon>
        <taxon>Embryophyta</taxon>
        <taxon>Tracheophyta</taxon>
        <taxon>Spermatophyta</taxon>
        <taxon>Magnoliopsida</taxon>
        <taxon>Ranunculales</taxon>
        <taxon>Circaeasteraceae</taxon>
        <taxon>Kingdonia</taxon>
    </lineage>
</organism>
<dbReference type="PANTHER" id="PTHR47640:SF10">
    <property type="entry name" value="TRNA SELENOCYSTEINE 1-ASSOCIATED PROTEIN 1-RELATED"/>
    <property type="match status" value="1"/>
</dbReference>
<keyword evidence="2 3" id="KW-0694">RNA-binding</keyword>
<evidence type="ECO:0000313" key="6">
    <source>
        <dbReference type="Proteomes" id="UP000541444"/>
    </source>
</evidence>
<feature type="domain" description="RRM" evidence="4">
    <location>
        <begin position="143"/>
        <end position="222"/>
    </location>
</feature>
<feature type="non-terminal residue" evidence="5">
    <location>
        <position position="1"/>
    </location>
</feature>
<sequence length="236" mass="26318">MPKLVGTSDGSTFIDRLKRNNEEIERVRMAKLQMPKSQQPILTMIHNMEDHQSRTLWMGEIDGGVAKSLLLSSFHPDMVLSVGVKRNKLTGQPGYGYVEFVSRGVAERVLQTYNGILIPGTQQIFNLRRAKFCMRDFDAGYGHSIFIGNLAPDVTDCLLKETFRAKYLSTGAAKVVVNPQTRQSKGFGFVKFMSEVERDRAMSEMNGVFCSSRPMRISSAVRKGAGVQQTNTAADK</sequence>
<dbReference type="AlphaFoldDB" id="A0A7J7LH64"/>
<evidence type="ECO:0000259" key="4">
    <source>
        <dbReference type="PROSITE" id="PS50102"/>
    </source>
</evidence>
<dbReference type="InterPro" id="IPR000504">
    <property type="entry name" value="RRM_dom"/>
</dbReference>
<dbReference type="Pfam" id="PF00076">
    <property type="entry name" value="RRM_1"/>
    <property type="match status" value="1"/>
</dbReference>
<accession>A0A7J7LH64</accession>
<evidence type="ECO:0000256" key="2">
    <source>
        <dbReference type="ARBA" id="ARBA00022884"/>
    </source>
</evidence>
<proteinExistence type="predicted"/>
<dbReference type="SMART" id="SM00360">
    <property type="entry name" value="RRM"/>
    <property type="match status" value="2"/>
</dbReference>
<name>A0A7J7LH64_9MAGN</name>
<dbReference type="Gene3D" id="3.30.70.330">
    <property type="match status" value="2"/>
</dbReference>
<dbReference type="Proteomes" id="UP000541444">
    <property type="component" value="Unassembled WGS sequence"/>
</dbReference>
<keyword evidence="6" id="KW-1185">Reference proteome</keyword>
<evidence type="ECO:0000313" key="5">
    <source>
        <dbReference type="EMBL" id="KAF6141975.1"/>
    </source>
</evidence>